<name>C3PNG0_RICAE</name>
<organism evidence="1 2">
    <name type="scientific">Rickettsia africae (strain ESF-5)</name>
    <dbReference type="NCBI Taxonomy" id="347255"/>
    <lineage>
        <taxon>Bacteria</taxon>
        <taxon>Pseudomonadati</taxon>
        <taxon>Pseudomonadota</taxon>
        <taxon>Alphaproteobacteria</taxon>
        <taxon>Rickettsiales</taxon>
        <taxon>Rickettsiaceae</taxon>
        <taxon>Rickettsieae</taxon>
        <taxon>Rickettsia</taxon>
        <taxon>spotted fever group</taxon>
    </lineage>
</organism>
<evidence type="ECO:0000313" key="1">
    <source>
        <dbReference type="EMBL" id="ACP53470.1"/>
    </source>
</evidence>
<dbReference type="InterPro" id="IPR029060">
    <property type="entry name" value="PIN-like_dom_sf"/>
</dbReference>
<gene>
    <name evidence="1" type="ordered locus">RAF_ORF0559</name>
</gene>
<sequence length="139" mass="15782">MKLLVLRLSKMIGIDTNILTRTFLEDDAIQGKAAQNFLNNNITNKIFIASYALLEFVWVLKVNKFTRQEIYEAVINLIDNSGFIIGHQDIIISATEKYTKGKADFADYIIIAEGEVNSANKFITFDKDLVREVKNASYP</sequence>
<dbReference type="SUPFAM" id="SSF88723">
    <property type="entry name" value="PIN domain-like"/>
    <property type="match status" value="1"/>
</dbReference>
<dbReference type="AlphaFoldDB" id="C3PNG0"/>
<proteinExistence type="predicted"/>
<evidence type="ECO:0000313" key="2">
    <source>
        <dbReference type="Proteomes" id="UP000002305"/>
    </source>
</evidence>
<dbReference type="CDD" id="cd18683">
    <property type="entry name" value="PIN_VapC-like"/>
    <property type="match status" value="1"/>
</dbReference>
<dbReference type="PANTHER" id="PTHR39664:SF2">
    <property type="entry name" value="NUCLEIC ACID-BINDING PROTEIN, CONTAINING PIN DOMAIN-RELATED"/>
    <property type="match status" value="1"/>
</dbReference>
<protein>
    <submittedName>
        <fullName evidence="1">Nucleic-acid-binding protein, containing PIN domain</fullName>
    </submittedName>
</protein>
<dbReference type="Proteomes" id="UP000002305">
    <property type="component" value="Chromosome"/>
</dbReference>
<keyword evidence="2" id="KW-1185">Reference proteome</keyword>
<dbReference type="EMBL" id="CP001612">
    <property type="protein sequence ID" value="ACP53470.1"/>
    <property type="molecule type" value="Genomic_DNA"/>
</dbReference>
<accession>C3PNG0</accession>
<dbReference type="PANTHER" id="PTHR39664">
    <property type="match status" value="1"/>
</dbReference>
<dbReference type="KEGG" id="raf:RAF_ORF0559"/>
<reference evidence="1 2" key="1">
    <citation type="journal article" date="2009" name="BMC Genomics">
        <title>Analysis of the Rickettsia africae genome reveals that virulence acquisition in Rickettsia species may be explained by genome reduction.</title>
        <authorList>
            <person name="Fournier P.-E."/>
            <person name="El Karkouri K."/>
            <person name="Leroy Q."/>
            <person name="Robert C."/>
            <person name="Giumelli B."/>
            <person name="Renesto P."/>
            <person name="Socolovschi C."/>
            <person name="Parola P."/>
            <person name="Audic S."/>
            <person name="Raoult D."/>
        </authorList>
    </citation>
    <scope>NUCLEOTIDE SEQUENCE [LARGE SCALE GENOMIC DNA]</scope>
    <source>
        <strain evidence="1 2">ESF-5</strain>
    </source>
</reference>
<dbReference type="HOGENOM" id="CLU_121449_0_0_5"/>
<dbReference type="Gene3D" id="3.40.50.1010">
    <property type="entry name" value="5'-nuclease"/>
    <property type="match status" value="1"/>
</dbReference>